<name>A0ABV6MRU4_9PSEU</name>
<feature type="domain" description="FAD-binding" evidence="3">
    <location>
        <begin position="5"/>
        <end position="331"/>
    </location>
</feature>
<dbReference type="GO" id="GO:0016491">
    <property type="term" value="F:oxidoreductase activity"/>
    <property type="evidence" value="ECO:0007669"/>
    <property type="project" value="UniProtKB-KW"/>
</dbReference>
<dbReference type="PANTHER" id="PTHR43747">
    <property type="entry name" value="FAD-BINDING PROTEIN"/>
    <property type="match status" value="1"/>
</dbReference>
<evidence type="ECO:0000256" key="2">
    <source>
        <dbReference type="ARBA" id="ARBA00038396"/>
    </source>
</evidence>
<evidence type="ECO:0000313" key="5">
    <source>
        <dbReference type="Proteomes" id="UP001589810"/>
    </source>
</evidence>
<keyword evidence="1 4" id="KW-0560">Oxidoreductase</keyword>
<evidence type="ECO:0000259" key="3">
    <source>
        <dbReference type="Pfam" id="PF01494"/>
    </source>
</evidence>
<comment type="caution">
    <text evidence="4">The sequence shown here is derived from an EMBL/GenBank/DDBJ whole genome shotgun (WGS) entry which is preliminary data.</text>
</comment>
<dbReference type="InterPro" id="IPR050816">
    <property type="entry name" value="Flavin-dep_Halogenase_NPB"/>
</dbReference>
<proteinExistence type="inferred from homology"/>
<dbReference type="InterPro" id="IPR036188">
    <property type="entry name" value="FAD/NAD-bd_sf"/>
</dbReference>
<organism evidence="4 5">
    <name type="scientific">Kutzneria chonburiensis</name>
    <dbReference type="NCBI Taxonomy" id="1483604"/>
    <lineage>
        <taxon>Bacteria</taxon>
        <taxon>Bacillati</taxon>
        <taxon>Actinomycetota</taxon>
        <taxon>Actinomycetes</taxon>
        <taxon>Pseudonocardiales</taxon>
        <taxon>Pseudonocardiaceae</taxon>
        <taxon>Kutzneria</taxon>
    </lineage>
</organism>
<evidence type="ECO:0000313" key="4">
    <source>
        <dbReference type="EMBL" id="MFC0542894.1"/>
    </source>
</evidence>
<dbReference type="EC" id="1.-.-.-" evidence="4"/>
<dbReference type="SUPFAM" id="SSF51905">
    <property type="entry name" value="FAD/NAD(P)-binding domain"/>
    <property type="match status" value="1"/>
</dbReference>
<gene>
    <name evidence="4" type="ORF">ACFFH7_15455</name>
</gene>
<evidence type="ECO:0000256" key="1">
    <source>
        <dbReference type="ARBA" id="ARBA00023002"/>
    </source>
</evidence>
<sequence>MRESTRVLVIGGGPAGSTAAGLLAKEGLEVTLLERDHFPRYHIGESILPSCRPILELLGVFDKVQSHGFQPKGGAYFFWGTEEWEVVFSELGDDGANAFQVVRSEFDKLLLDHARELGVEVHEGVQVKELEFDGERPVAAVWAESDDASVGGRITFDYLVDASGRNGLMAVRNLRNRKFHNVFRNVAAWSYWRDAKPLDRGPDGAITVSSVEDGWFWGIPLHDGTLSVGLVTGRDGFNAKRSELGSIQAVYDEALGTCPSIAGLLEGATQVSEMKVEQDYSYAAESFTGPGYFLIGDAACFLDPLLSTGVHLATYSAMLAAAAIVSVERGEVEIEHAQSFFSTVYRHAYERLLVLVSTFYESYRGKEHHFYQAQTLSQADRDGLNLQSAFDRIITGIEDMEDAADVYARVQQHLHGAESGNPNPLANLNKVHEQKQAPINPEQAVDGLYLSFFPFGLRKALAAVAGEK</sequence>
<reference evidence="4 5" key="1">
    <citation type="submission" date="2024-09" db="EMBL/GenBank/DDBJ databases">
        <authorList>
            <person name="Sun Q."/>
            <person name="Mori K."/>
        </authorList>
    </citation>
    <scope>NUCLEOTIDE SEQUENCE [LARGE SCALE GENOMIC DNA]</scope>
    <source>
        <strain evidence="4 5">TBRC 1432</strain>
    </source>
</reference>
<dbReference type="Proteomes" id="UP001589810">
    <property type="component" value="Unassembled WGS sequence"/>
</dbReference>
<accession>A0ABV6MRU4</accession>
<dbReference type="InterPro" id="IPR002938">
    <property type="entry name" value="FAD-bd"/>
</dbReference>
<dbReference type="PRINTS" id="PR00420">
    <property type="entry name" value="RNGMNOXGNASE"/>
</dbReference>
<keyword evidence="5" id="KW-1185">Reference proteome</keyword>
<dbReference type="EMBL" id="JBHLUD010000004">
    <property type="protein sequence ID" value="MFC0542894.1"/>
    <property type="molecule type" value="Genomic_DNA"/>
</dbReference>
<comment type="similarity">
    <text evidence="2">Belongs to the flavin-dependent halogenase family. Bacterial tryptophan halogenase subfamily.</text>
</comment>
<dbReference type="Gene3D" id="3.50.50.60">
    <property type="entry name" value="FAD/NAD(P)-binding domain"/>
    <property type="match status" value="1"/>
</dbReference>
<dbReference type="RefSeq" id="WP_273941302.1">
    <property type="nucleotide sequence ID" value="NZ_CP097263.1"/>
</dbReference>
<protein>
    <submittedName>
        <fullName evidence="4">NAD(P)/FAD-dependent oxidoreductase</fullName>
        <ecNumber evidence="4">1.-.-.-</ecNumber>
    </submittedName>
</protein>
<dbReference type="PANTHER" id="PTHR43747:SF5">
    <property type="entry name" value="FAD-BINDING DOMAIN-CONTAINING PROTEIN"/>
    <property type="match status" value="1"/>
</dbReference>
<dbReference type="Pfam" id="PF01494">
    <property type="entry name" value="FAD_binding_3"/>
    <property type="match status" value="1"/>
</dbReference>